<feature type="transmembrane region" description="Helical" evidence="1">
    <location>
        <begin position="55"/>
        <end position="77"/>
    </location>
</feature>
<name>A0A1Y4N1Y3_9FIRM</name>
<accession>A0A1Y4N1Y3</accession>
<dbReference type="SUPFAM" id="SSF55729">
    <property type="entry name" value="Acyl-CoA N-acyltransferases (Nat)"/>
    <property type="match status" value="1"/>
</dbReference>
<dbReference type="GO" id="GO:0016747">
    <property type="term" value="F:acyltransferase activity, transferring groups other than amino-acyl groups"/>
    <property type="evidence" value="ECO:0007669"/>
    <property type="project" value="InterPro"/>
</dbReference>
<keyword evidence="1" id="KW-0472">Membrane</keyword>
<dbReference type="InterPro" id="IPR000182">
    <property type="entry name" value="GNAT_dom"/>
</dbReference>
<organism evidence="3 4">
    <name type="scientific">Anaerotruncus colihominis</name>
    <dbReference type="NCBI Taxonomy" id="169435"/>
    <lineage>
        <taxon>Bacteria</taxon>
        <taxon>Bacillati</taxon>
        <taxon>Bacillota</taxon>
        <taxon>Clostridia</taxon>
        <taxon>Eubacteriales</taxon>
        <taxon>Oscillospiraceae</taxon>
        <taxon>Anaerotruncus</taxon>
    </lineage>
</organism>
<evidence type="ECO:0000259" key="2">
    <source>
        <dbReference type="PROSITE" id="PS51186"/>
    </source>
</evidence>
<evidence type="ECO:0000313" key="4">
    <source>
        <dbReference type="Proteomes" id="UP000196386"/>
    </source>
</evidence>
<keyword evidence="1" id="KW-1133">Transmembrane helix</keyword>
<evidence type="ECO:0000256" key="1">
    <source>
        <dbReference type="SAM" id="Phobius"/>
    </source>
</evidence>
<dbReference type="InterPro" id="IPR016181">
    <property type="entry name" value="Acyl_CoA_acyltransferase"/>
</dbReference>
<reference evidence="4" key="1">
    <citation type="submission" date="2017-04" db="EMBL/GenBank/DDBJ databases">
        <title>Function of individual gut microbiota members based on whole genome sequencing of pure cultures obtained from chicken caecum.</title>
        <authorList>
            <person name="Medvecky M."/>
            <person name="Cejkova D."/>
            <person name="Polansky O."/>
            <person name="Karasova D."/>
            <person name="Kubasova T."/>
            <person name="Cizek A."/>
            <person name="Rychlik I."/>
        </authorList>
    </citation>
    <scope>NUCLEOTIDE SEQUENCE [LARGE SCALE GENOMIC DNA]</scope>
    <source>
        <strain evidence="4">An175</strain>
    </source>
</reference>
<sequence length="191" mass="21456">MGQQHTQIAGPVSIVAGDAAFYKDIQQLCDERYGTGYLHRDDFVHWMEHPRLLKIALLDGVFAGFAVMIPASVGLVMKKMDMPRADILRISGEKPSLIYKSAAVQKRFERRGIMKAMADAGLREARAEGFGAVYGSAWVCNGALPIEGTFRAFGFQRLYERKMLWYDDPDYHCVVCGGRCTCDAVIYYKKL</sequence>
<dbReference type="Proteomes" id="UP000196386">
    <property type="component" value="Unassembled WGS sequence"/>
</dbReference>
<dbReference type="Pfam" id="PF00583">
    <property type="entry name" value="Acetyltransf_1"/>
    <property type="match status" value="1"/>
</dbReference>
<proteinExistence type="predicted"/>
<protein>
    <recommendedName>
        <fullName evidence="2">N-acetyltransferase domain-containing protein</fullName>
    </recommendedName>
</protein>
<comment type="caution">
    <text evidence="3">The sequence shown here is derived from an EMBL/GenBank/DDBJ whole genome shotgun (WGS) entry which is preliminary data.</text>
</comment>
<feature type="domain" description="N-acetyltransferase" evidence="2">
    <location>
        <begin position="12"/>
        <end position="191"/>
    </location>
</feature>
<dbReference type="PROSITE" id="PS51186">
    <property type="entry name" value="GNAT"/>
    <property type="match status" value="1"/>
</dbReference>
<dbReference type="RefSeq" id="WP_087300902.1">
    <property type="nucleotide sequence ID" value="NZ_NFKP01000009.1"/>
</dbReference>
<gene>
    <name evidence="3" type="ORF">B5F11_08605</name>
</gene>
<dbReference type="EMBL" id="NFKP01000009">
    <property type="protein sequence ID" value="OUP69404.1"/>
    <property type="molecule type" value="Genomic_DNA"/>
</dbReference>
<evidence type="ECO:0000313" key="3">
    <source>
        <dbReference type="EMBL" id="OUP69404.1"/>
    </source>
</evidence>
<dbReference type="Gene3D" id="3.40.630.30">
    <property type="match status" value="1"/>
</dbReference>
<keyword evidence="1" id="KW-0812">Transmembrane</keyword>
<dbReference type="AlphaFoldDB" id="A0A1Y4N1Y3"/>